<comment type="caution">
    <text evidence="1">The sequence shown here is derived from an EMBL/GenBank/DDBJ whole genome shotgun (WGS) entry which is preliminary data.</text>
</comment>
<proteinExistence type="predicted"/>
<protein>
    <submittedName>
        <fullName evidence="1">SH3 domain containing kinase-binding protein 1</fullName>
    </submittedName>
</protein>
<sequence>YFELYRISPLSHLIAVLLGKTDGHRRFFSTKDINDEYCKTLQSLFFTDEDEMEA</sequence>
<reference evidence="1" key="1">
    <citation type="submission" date="2023-04" db="EMBL/GenBank/DDBJ databases">
        <title>Chromosome-level genome of Chaenocephalus aceratus.</title>
        <authorList>
            <person name="Park H."/>
        </authorList>
    </citation>
    <scope>NUCLEOTIDE SEQUENCE</scope>
    <source>
        <strain evidence="1">DE</strain>
        <tissue evidence="1">Muscle</tissue>
    </source>
</reference>
<organism evidence="1 2">
    <name type="scientific">Dissostichus eleginoides</name>
    <name type="common">Patagonian toothfish</name>
    <name type="synonym">Dissostichus amissus</name>
    <dbReference type="NCBI Taxonomy" id="100907"/>
    <lineage>
        <taxon>Eukaryota</taxon>
        <taxon>Metazoa</taxon>
        <taxon>Chordata</taxon>
        <taxon>Craniata</taxon>
        <taxon>Vertebrata</taxon>
        <taxon>Euteleostomi</taxon>
        <taxon>Actinopterygii</taxon>
        <taxon>Neopterygii</taxon>
        <taxon>Teleostei</taxon>
        <taxon>Neoteleostei</taxon>
        <taxon>Acanthomorphata</taxon>
        <taxon>Eupercaria</taxon>
        <taxon>Perciformes</taxon>
        <taxon>Notothenioidei</taxon>
        <taxon>Nototheniidae</taxon>
        <taxon>Dissostichus</taxon>
    </lineage>
</organism>
<keyword evidence="1" id="KW-0418">Kinase</keyword>
<accession>A0AAD9F7I5</accession>
<dbReference type="EMBL" id="JASDAP010000010">
    <property type="protein sequence ID" value="KAK1895863.1"/>
    <property type="molecule type" value="Genomic_DNA"/>
</dbReference>
<name>A0AAD9F7I5_DISEL</name>
<keyword evidence="1" id="KW-0808">Transferase</keyword>
<dbReference type="Proteomes" id="UP001228049">
    <property type="component" value="Unassembled WGS sequence"/>
</dbReference>
<evidence type="ECO:0000313" key="1">
    <source>
        <dbReference type="EMBL" id="KAK1895863.1"/>
    </source>
</evidence>
<dbReference type="AlphaFoldDB" id="A0AAD9F7I5"/>
<dbReference type="GO" id="GO:0016301">
    <property type="term" value="F:kinase activity"/>
    <property type="evidence" value="ECO:0007669"/>
    <property type="project" value="UniProtKB-KW"/>
</dbReference>
<feature type="non-terminal residue" evidence="1">
    <location>
        <position position="1"/>
    </location>
</feature>
<evidence type="ECO:0000313" key="2">
    <source>
        <dbReference type="Proteomes" id="UP001228049"/>
    </source>
</evidence>
<keyword evidence="2" id="KW-1185">Reference proteome</keyword>
<feature type="non-terminal residue" evidence="1">
    <location>
        <position position="54"/>
    </location>
</feature>
<gene>
    <name evidence="1" type="ORF">KUDE01_021314</name>
</gene>